<dbReference type="Proteomes" id="UP000664534">
    <property type="component" value="Unassembled WGS sequence"/>
</dbReference>
<evidence type="ECO:0000313" key="1">
    <source>
        <dbReference type="EMBL" id="CAF9933431.1"/>
    </source>
</evidence>
<organism evidence="1 2">
    <name type="scientific">Imshaugia aleurites</name>
    <dbReference type="NCBI Taxonomy" id="172621"/>
    <lineage>
        <taxon>Eukaryota</taxon>
        <taxon>Fungi</taxon>
        <taxon>Dikarya</taxon>
        <taxon>Ascomycota</taxon>
        <taxon>Pezizomycotina</taxon>
        <taxon>Lecanoromycetes</taxon>
        <taxon>OSLEUM clade</taxon>
        <taxon>Lecanoromycetidae</taxon>
        <taxon>Lecanorales</taxon>
        <taxon>Lecanorineae</taxon>
        <taxon>Parmeliaceae</taxon>
        <taxon>Imshaugia</taxon>
    </lineage>
</organism>
<proteinExistence type="predicted"/>
<keyword evidence="2" id="KW-1185">Reference proteome</keyword>
<dbReference type="AlphaFoldDB" id="A0A8H3FW99"/>
<comment type="caution">
    <text evidence="1">The sequence shown here is derived from an EMBL/GenBank/DDBJ whole genome shotgun (WGS) entry which is preliminary data.</text>
</comment>
<sequence>MTLIEHPSAIIVACLASFRILYTRSERFRRSAFLDKPSNRVEEHLGNGPSIPLNARVVNSTPIAATSDMHHKRQISTDTFDEAILPMDDVYIQHEHSVLSGPSKRYDETQSQLKTPTFRPYSHRFSSYIRNYDTG</sequence>
<evidence type="ECO:0000313" key="2">
    <source>
        <dbReference type="Proteomes" id="UP000664534"/>
    </source>
</evidence>
<name>A0A8H3FW99_9LECA</name>
<protein>
    <submittedName>
        <fullName evidence="1">Uncharacterized protein</fullName>
    </submittedName>
</protein>
<accession>A0A8H3FW99</accession>
<gene>
    <name evidence="1" type="ORF">IMSHALPRED_009356</name>
</gene>
<reference evidence="1" key="1">
    <citation type="submission" date="2021-03" db="EMBL/GenBank/DDBJ databases">
        <authorList>
            <person name="Tagirdzhanova G."/>
        </authorList>
    </citation>
    <scope>NUCLEOTIDE SEQUENCE</scope>
</reference>
<dbReference type="EMBL" id="CAJPDT010000070">
    <property type="protein sequence ID" value="CAF9933431.1"/>
    <property type="molecule type" value="Genomic_DNA"/>
</dbReference>
<dbReference type="OrthoDB" id="444631at2759"/>